<name>A0A183T1U9_SCHSO</name>
<evidence type="ECO:0000313" key="4">
    <source>
        <dbReference type="EMBL" id="VDL96831.1"/>
    </source>
</evidence>
<sequence>MQCTYNLAIPTFASNSAYPPSDSPTLTPGINSITPTIIETTFQYSSTLTPTTVATVITTTTSDGDSHHNADNTDTPCTPSASDILTATATPTTMKDIPPASTDFSCPQCGRNFNSRIGLVICLRIHRMEAG</sequence>
<keyword evidence="1" id="KW-0479">Metal-binding</keyword>
<reference evidence="6" key="1">
    <citation type="submission" date="2016-06" db="UniProtKB">
        <authorList>
            <consortium name="WormBaseParasite"/>
        </authorList>
    </citation>
    <scope>IDENTIFICATION</scope>
</reference>
<dbReference type="PROSITE" id="PS50157">
    <property type="entry name" value="ZINC_FINGER_C2H2_2"/>
    <property type="match status" value="1"/>
</dbReference>
<protein>
    <submittedName>
        <fullName evidence="6">C2H2-type domain-containing protein</fullName>
    </submittedName>
</protein>
<dbReference type="InterPro" id="IPR013087">
    <property type="entry name" value="Znf_C2H2_type"/>
</dbReference>
<evidence type="ECO:0000259" key="3">
    <source>
        <dbReference type="PROSITE" id="PS50157"/>
    </source>
</evidence>
<reference evidence="4 5" key="2">
    <citation type="submission" date="2018-11" db="EMBL/GenBank/DDBJ databases">
        <authorList>
            <consortium name="Pathogen Informatics"/>
        </authorList>
    </citation>
    <scope>NUCLEOTIDE SEQUENCE [LARGE SCALE GENOMIC DNA]</scope>
    <source>
        <strain evidence="4 5">NST_G2</strain>
    </source>
</reference>
<evidence type="ECO:0000256" key="2">
    <source>
        <dbReference type="SAM" id="MobiDB-lite"/>
    </source>
</evidence>
<gene>
    <name evidence="4" type="ORF">SSLN_LOCUS10446</name>
</gene>
<keyword evidence="1" id="KW-0862">Zinc</keyword>
<organism evidence="6">
    <name type="scientific">Schistocephalus solidus</name>
    <name type="common">Tapeworm</name>
    <dbReference type="NCBI Taxonomy" id="70667"/>
    <lineage>
        <taxon>Eukaryota</taxon>
        <taxon>Metazoa</taxon>
        <taxon>Spiralia</taxon>
        <taxon>Lophotrochozoa</taxon>
        <taxon>Platyhelminthes</taxon>
        <taxon>Cestoda</taxon>
        <taxon>Eucestoda</taxon>
        <taxon>Diphyllobothriidea</taxon>
        <taxon>Diphyllobothriidae</taxon>
        <taxon>Schistocephalus</taxon>
    </lineage>
</organism>
<dbReference type="Proteomes" id="UP000275846">
    <property type="component" value="Unassembled WGS sequence"/>
</dbReference>
<dbReference type="AlphaFoldDB" id="A0A183T1U9"/>
<accession>A0A183T1U9</accession>
<keyword evidence="1" id="KW-0863">Zinc-finger</keyword>
<feature type="region of interest" description="Disordered" evidence="2">
    <location>
        <begin position="61"/>
        <end position="81"/>
    </location>
</feature>
<dbReference type="EMBL" id="UYSU01035883">
    <property type="protein sequence ID" value="VDL96831.1"/>
    <property type="molecule type" value="Genomic_DNA"/>
</dbReference>
<evidence type="ECO:0000313" key="5">
    <source>
        <dbReference type="Proteomes" id="UP000275846"/>
    </source>
</evidence>
<evidence type="ECO:0000313" key="6">
    <source>
        <dbReference type="WBParaSite" id="SSLN_0001085201-mRNA-1"/>
    </source>
</evidence>
<keyword evidence="5" id="KW-1185">Reference proteome</keyword>
<proteinExistence type="predicted"/>
<feature type="compositionally biased region" description="Polar residues" evidence="2">
    <location>
        <begin position="72"/>
        <end position="81"/>
    </location>
</feature>
<evidence type="ECO:0000256" key="1">
    <source>
        <dbReference type="PROSITE-ProRule" id="PRU00042"/>
    </source>
</evidence>
<dbReference type="OrthoDB" id="8117402at2759"/>
<feature type="domain" description="C2H2-type" evidence="3">
    <location>
        <begin position="104"/>
        <end position="131"/>
    </location>
</feature>
<dbReference type="WBParaSite" id="SSLN_0001085201-mRNA-1">
    <property type="protein sequence ID" value="SSLN_0001085201-mRNA-1"/>
    <property type="gene ID" value="SSLN_0001085201"/>
</dbReference>
<dbReference type="GO" id="GO:0008270">
    <property type="term" value="F:zinc ion binding"/>
    <property type="evidence" value="ECO:0007669"/>
    <property type="project" value="UniProtKB-KW"/>
</dbReference>